<dbReference type="AlphaFoldDB" id="A0A841GW50"/>
<protein>
    <submittedName>
        <fullName evidence="1">Uncharacterized protein</fullName>
    </submittedName>
</protein>
<proteinExistence type="predicted"/>
<name>A0A841GW50_9BACT</name>
<dbReference type="EMBL" id="JACHIA010000003">
    <property type="protein sequence ID" value="MBB6069924.1"/>
    <property type="molecule type" value="Genomic_DNA"/>
</dbReference>
<sequence>MATTADVSRARAFRPEDAAVLGTGTRTPGWDLATERRIDDGEAMAKGVGWFSIALGLAEVVAPEKIAGELGMEDKKNLVRLYGFRELAKGVGILSNRKPAGWVWGRVAGDVLDLATLASGLRSDNPKRDNVLKAISAIVGVTVVDVAVARQLSEARNERVRHD</sequence>
<gene>
    <name evidence="1" type="ORF">HNQ61_001541</name>
</gene>
<dbReference type="Proteomes" id="UP000582837">
    <property type="component" value="Unassembled WGS sequence"/>
</dbReference>
<reference evidence="1 2" key="1">
    <citation type="submission" date="2020-08" db="EMBL/GenBank/DDBJ databases">
        <title>Genomic Encyclopedia of Type Strains, Phase IV (KMG-IV): sequencing the most valuable type-strain genomes for metagenomic binning, comparative biology and taxonomic classification.</title>
        <authorList>
            <person name="Goeker M."/>
        </authorList>
    </citation>
    <scope>NUCLEOTIDE SEQUENCE [LARGE SCALE GENOMIC DNA]</scope>
    <source>
        <strain evidence="1 2">DSM 29007</strain>
    </source>
</reference>
<evidence type="ECO:0000313" key="1">
    <source>
        <dbReference type="EMBL" id="MBB6069924.1"/>
    </source>
</evidence>
<dbReference type="RefSeq" id="WP_170039492.1">
    <property type="nucleotide sequence ID" value="NZ_JABDTL010000002.1"/>
</dbReference>
<evidence type="ECO:0000313" key="2">
    <source>
        <dbReference type="Proteomes" id="UP000582837"/>
    </source>
</evidence>
<comment type="caution">
    <text evidence="1">The sequence shown here is derived from an EMBL/GenBank/DDBJ whole genome shotgun (WGS) entry which is preliminary data.</text>
</comment>
<organism evidence="1 2">
    <name type="scientific">Longimicrobium terrae</name>
    <dbReference type="NCBI Taxonomy" id="1639882"/>
    <lineage>
        <taxon>Bacteria</taxon>
        <taxon>Pseudomonadati</taxon>
        <taxon>Gemmatimonadota</taxon>
        <taxon>Longimicrobiia</taxon>
        <taxon>Longimicrobiales</taxon>
        <taxon>Longimicrobiaceae</taxon>
        <taxon>Longimicrobium</taxon>
    </lineage>
</organism>
<accession>A0A841GW50</accession>
<keyword evidence="2" id="KW-1185">Reference proteome</keyword>